<organism evidence="3 4">
    <name type="scientific">Magnetospirillum fulvum</name>
    <name type="common">Rhodospirillum fulvum</name>
    <dbReference type="NCBI Taxonomy" id="1082"/>
    <lineage>
        <taxon>Bacteria</taxon>
        <taxon>Pseudomonadati</taxon>
        <taxon>Pseudomonadota</taxon>
        <taxon>Alphaproteobacteria</taxon>
        <taxon>Rhodospirillales</taxon>
        <taxon>Rhodospirillaceae</taxon>
        <taxon>Magnetospirillum</taxon>
    </lineage>
</organism>
<sequence length="210" mass="23185">MRRSLSLAAAALVLSGLIPGGARASDDTESRLRDALRSAITQQRALEDERTQLQAKNAENQKLIETLKAQLDSHPASGRTVTADRAILDRMEAEFNRRLAANSETVAQAIAAQEKWKSAYQEAVAVARAKETERAHLAGQTETLIRRSESCEAKNAALYKVGAEILDRYAARDIAETLLDREPFLGVKKVELQSLVQDYQDKLLDQKAVQ</sequence>
<evidence type="ECO:0000256" key="1">
    <source>
        <dbReference type="SAM" id="Coils"/>
    </source>
</evidence>
<feature type="chain" id="PRO_5010256546" evidence="2">
    <location>
        <begin position="25"/>
        <end position="210"/>
    </location>
</feature>
<evidence type="ECO:0000256" key="2">
    <source>
        <dbReference type="SAM" id="SignalP"/>
    </source>
</evidence>
<evidence type="ECO:0000313" key="3">
    <source>
        <dbReference type="EMBL" id="SEH65962.1"/>
    </source>
</evidence>
<name>A0A1H6JY88_MAGFU</name>
<gene>
    <name evidence="3" type="ORF">SAMN04244559_03342</name>
</gene>
<accession>A0A1H6JY88</accession>
<reference evidence="4" key="1">
    <citation type="submission" date="2016-10" db="EMBL/GenBank/DDBJ databases">
        <authorList>
            <person name="Varghese N."/>
            <person name="Submissions S."/>
        </authorList>
    </citation>
    <scope>NUCLEOTIDE SEQUENCE [LARGE SCALE GENOMIC DNA]</scope>
    <source>
        <strain evidence="4">DSM 13234</strain>
    </source>
</reference>
<feature type="coiled-coil region" evidence="1">
    <location>
        <begin position="36"/>
        <end position="70"/>
    </location>
</feature>
<keyword evidence="4" id="KW-1185">Reference proteome</keyword>
<feature type="signal peptide" evidence="2">
    <location>
        <begin position="1"/>
        <end position="24"/>
    </location>
</feature>
<proteinExistence type="predicted"/>
<keyword evidence="1" id="KW-0175">Coiled coil</keyword>
<dbReference type="RefSeq" id="WP_074770657.1">
    <property type="nucleotide sequence ID" value="NZ_FNWO01000022.1"/>
</dbReference>
<dbReference type="Proteomes" id="UP000182983">
    <property type="component" value="Unassembled WGS sequence"/>
</dbReference>
<evidence type="ECO:0000313" key="4">
    <source>
        <dbReference type="Proteomes" id="UP000182983"/>
    </source>
</evidence>
<dbReference type="OrthoDB" id="198726at2"/>
<keyword evidence="2" id="KW-0732">Signal</keyword>
<protein>
    <submittedName>
        <fullName evidence="3">Uncharacterized protein</fullName>
    </submittedName>
</protein>
<dbReference type="AlphaFoldDB" id="A0A1H6JY88"/>
<dbReference type="EMBL" id="FNWO01000022">
    <property type="protein sequence ID" value="SEH65962.1"/>
    <property type="molecule type" value="Genomic_DNA"/>
</dbReference>